<dbReference type="Proteomes" id="UP001318860">
    <property type="component" value="Unassembled WGS sequence"/>
</dbReference>
<dbReference type="PANTHER" id="PTHR37389:SF16">
    <property type="entry name" value="GLYCINE-RICH CELL WALL STRUCTURAL PROTEIN"/>
    <property type="match status" value="1"/>
</dbReference>
<dbReference type="PANTHER" id="PTHR37389">
    <property type="entry name" value="NODULIN-24"/>
    <property type="match status" value="1"/>
</dbReference>
<name>A0ABR0UUA7_REHGL</name>
<comment type="caution">
    <text evidence="3">The sequence shown here is derived from an EMBL/GenBank/DDBJ whole genome shotgun (WGS) entry which is preliminary data.</text>
</comment>
<organism evidence="3 4">
    <name type="scientific">Rehmannia glutinosa</name>
    <name type="common">Chinese foxglove</name>
    <dbReference type="NCBI Taxonomy" id="99300"/>
    <lineage>
        <taxon>Eukaryota</taxon>
        <taxon>Viridiplantae</taxon>
        <taxon>Streptophyta</taxon>
        <taxon>Embryophyta</taxon>
        <taxon>Tracheophyta</taxon>
        <taxon>Spermatophyta</taxon>
        <taxon>Magnoliopsida</taxon>
        <taxon>eudicotyledons</taxon>
        <taxon>Gunneridae</taxon>
        <taxon>Pentapetalae</taxon>
        <taxon>asterids</taxon>
        <taxon>lamiids</taxon>
        <taxon>Lamiales</taxon>
        <taxon>Orobanchaceae</taxon>
        <taxon>Rehmannieae</taxon>
        <taxon>Rehmannia</taxon>
    </lineage>
</organism>
<dbReference type="InterPro" id="IPR010800">
    <property type="entry name" value="GRP"/>
</dbReference>
<feature type="chain" id="PRO_5047481999" description="Glycine-rich protein" evidence="2">
    <location>
        <begin position="22"/>
        <end position="153"/>
    </location>
</feature>
<feature type="signal peptide" evidence="2">
    <location>
        <begin position="1"/>
        <end position="21"/>
    </location>
</feature>
<keyword evidence="4" id="KW-1185">Reference proteome</keyword>
<feature type="region of interest" description="Disordered" evidence="1">
    <location>
        <begin position="26"/>
        <end position="45"/>
    </location>
</feature>
<dbReference type="EMBL" id="JABTTQ020002083">
    <property type="protein sequence ID" value="KAK6125872.1"/>
    <property type="molecule type" value="Genomic_DNA"/>
</dbReference>
<evidence type="ECO:0000313" key="4">
    <source>
        <dbReference type="Proteomes" id="UP001318860"/>
    </source>
</evidence>
<gene>
    <name evidence="3" type="ORF">DH2020_040384</name>
</gene>
<protein>
    <recommendedName>
        <fullName evidence="5">Glycine-rich protein</fullName>
    </recommendedName>
</protein>
<accession>A0ABR0UUA7</accession>
<evidence type="ECO:0000256" key="2">
    <source>
        <dbReference type="SAM" id="SignalP"/>
    </source>
</evidence>
<keyword evidence="2" id="KW-0732">Signal</keyword>
<evidence type="ECO:0000256" key="1">
    <source>
        <dbReference type="SAM" id="MobiDB-lite"/>
    </source>
</evidence>
<evidence type="ECO:0008006" key="5">
    <source>
        <dbReference type="Google" id="ProtNLM"/>
    </source>
</evidence>
<evidence type="ECO:0000313" key="3">
    <source>
        <dbReference type="EMBL" id="KAK6125872.1"/>
    </source>
</evidence>
<reference evidence="3 4" key="1">
    <citation type="journal article" date="2021" name="Comput. Struct. Biotechnol. J.">
        <title>De novo genome assembly of the potent medicinal plant Rehmannia glutinosa using nanopore technology.</title>
        <authorList>
            <person name="Ma L."/>
            <person name="Dong C."/>
            <person name="Song C."/>
            <person name="Wang X."/>
            <person name="Zheng X."/>
            <person name="Niu Y."/>
            <person name="Chen S."/>
            <person name="Feng W."/>
        </authorList>
    </citation>
    <scope>NUCLEOTIDE SEQUENCE [LARGE SCALE GENOMIC DNA]</scope>
    <source>
        <strain evidence="3">DH-2019</strain>
    </source>
</reference>
<proteinExistence type="predicted"/>
<sequence>MKSKAASLIFMAFVLVCSVLAEEETSRNDTNEVAHHEIKGDEPKHTNTYGTGFGGYGGGTSGGAGAATGGGATGGATGGGATGGANGNGGSGYSAGFSHGGVYGGGKICKFGCCSESYGYSHGGGGYYGCTCCHTLAEAKAYKETQAKAQTKN</sequence>